<comment type="similarity">
    <text evidence="2 3">Belongs to the peptidase S26 family.</text>
</comment>
<feature type="domain" description="Peptidase S26" evidence="4">
    <location>
        <begin position="27"/>
        <end position="186"/>
    </location>
</feature>
<keyword evidence="3" id="KW-0645">Protease</keyword>
<evidence type="ECO:0000313" key="5">
    <source>
        <dbReference type="EMBL" id="WSE31194.1"/>
    </source>
</evidence>
<dbReference type="GO" id="GO:0009003">
    <property type="term" value="F:signal peptidase activity"/>
    <property type="evidence" value="ECO:0007669"/>
    <property type="project" value="UniProtKB-EC"/>
</dbReference>
<accession>A0ABZ1IB00</accession>
<dbReference type="EC" id="3.4.21.89" evidence="3"/>
<dbReference type="PANTHER" id="PTHR43390">
    <property type="entry name" value="SIGNAL PEPTIDASE I"/>
    <property type="match status" value="1"/>
</dbReference>
<keyword evidence="3" id="KW-0812">Transmembrane</keyword>
<dbReference type="Proteomes" id="UP001330812">
    <property type="component" value="Chromosome"/>
</dbReference>
<dbReference type="SUPFAM" id="SSF51306">
    <property type="entry name" value="LexA/Signal peptidase"/>
    <property type="match status" value="1"/>
</dbReference>
<dbReference type="Pfam" id="PF10502">
    <property type="entry name" value="Peptidase_S26"/>
    <property type="match status" value="1"/>
</dbReference>
<reference evidence="5 6" key="1">
    <citation type="journal article" date="2015" name="Int. J. Syst. Evol. Microbiol.">
        <title>Amycolatopsis rhabdoformis sp. nov., an actinomycete isolated from a tropical forest soil.</title>
        <authorList>
            <person name="Souza W.R."/>
            <person name="Silva R.E."/>
            <person name="Goodfellow M."/>
            <person name="Busarakam K."/>
            <person name="Figueiro F.S."/>
            <person name="Ferreira D."/>
            <person name="Rodrigues-Filho E."/>
            <person name="Moraes L.A.B."/>
            <person name="Zucchi T.D."/>
        </authorList>
    </citation>
    <scope>NUCLEOTIDE SEQUENCE [LARGE SCALE GENOMIC DNA]</scope>
    <source>
        <strain evidence="5 6">NCIMB 14900</strain>
    </source>
</reference>
<proteinExistence type="inferred from homology"/>
<evidence type="ECO:0000313" key="6">
    <source>
        <dbReference type="Proteomes" id="UP001330812"/>
    </source>
</evidence>
<dbReference type="EMBL" id="CP142149">
    <property type="protein sequence ID" value="WSE31194.1"/>
    <property type="molecule type" value="Genomic_DNA"/>
</dbReference>
<dbReference type="InterPro" id="IPR019533">
    <property type="entry name" value="Peptidase_S26"/>
</dbReference>
<dbReference type="InterPro" id="IPR036286">
    <property type="entry name" value="LexA/Signal_pep-like_sf"/>
</dbReference>
<keyword evidence="3" id="KW-1133">Transmembrane helix</keyword>
<feature type="transmembrane region" description="Helical" evidence="3">
    <location>
        <begin position="20"/>
        <end position="40"/>
    </location>
</feature>
<keyword evidence="3 5" id="KW-0378">Hydrolase</keyword>
<dbReference type="PANTHER" id="PTHR43390:SF1">
    <property type="entry name" value="CHLOROPLAST PROCESSING PEPTIDASE"/>
    <property type="match status" value="1"/>
</dbReference>
<feature type="transmembrane region" description="Helical" evidence="3">
    <location>
        <begin position="223"/>
        <end position="241"/>
    </location>
</feature>
<evidence type="ECO:0000256" key="1">
    <source>
        <dbReference type="ARBA" id="ARBA00004401"/>
    </source>
</evidence>
<keyword evidence="3" id="KW-0472">Membrane</keyword>
<protein>
    <recommendedName>
        <fullName evidence="3">Signal peptidase I</fullName>
        <ecNumber evidence="3">3.4.21.89</ecNumber>
    </recommendedName>
</protein>
<dbReference type="NCBIfam" id="TIGR02227">
    <property type="entry name" value="sigpep_I_bact"/>
    <property type="match status" value="1"/>
</dbReference>
<organism evidence="5 6">
    <name type="scientific">Amycolatopsis rhabdoformis</name>
    <dbReference type="NCBI Taxonomy" id="1448059"/>
    <lineage>
        <taxon>Bacteria</taxon>
        <taxon>Bacillati</taxon>
        <taxon>Actinomycetota</taxon>
        <taxon>Actinomycetes</taxon>
        <taxon>Pseudonocardiales</taxon>
        <taxon>Pseudonocardiaceae</taxon>
        <taxon>Amycolatopsis</taxon>
    </lineage>
</organism>
<dbReference type="PRINTS" id="PR00727">
    <property type="entry name" value="LEADERPTASE"/>
</dbReference>
<gene>
    <name evidence="5" type="primary">lepB</name>
    <name evidence="5" type="ORF">VSH64_03570</name>
</gene>
<dbReference type="InterPro" id="IPR000223">
    <property type="entry name" value="Pept_S26A_signal_pept_1"/>
</dbReference>
<comment type="subcellular location">
    <subcellularLocation>
        <location evidence="1">Cell membrane</location>
        <topology evidence="1">Single-pass type II membrane protein</topology>
    </subcellularLocation>
    <subcellularLocation>
        <location evidence="3">Membrane</location>
        <topology evidence="3">Single-pass type II membrane protein</topology>
    </subcellularLocation>
</comment>
<evidence type="ECO:0000256" key="3">
    <source>
        <dbReference type="RuleBase" id="RU362042"/>
    </source>
</evidence>
<sequence length="259" mass="27142">MTDFPPAPAAASRDRRFSPVLAMFLVVLVAGVALAVAGLVEVLSYRVATVREDSMGTTVAPGSAAVYRPSREIHRGDLVILEADALEDNARGVVLKRVIAVAGDEIRCCDLDKRIVLNGKQIVEPYLDPTVSAADAALPFETKVPPASVIVAGDERDNTFDSRVYAKPGVPGGGAIPLSEVDGVVVATGSFFWPDTVEPTTAFTAAGFTGLSTEDTGPITGRLLVAGGVLVFLLGFTGAIVTRVRSARKRRNAAGPPWQ</sequence>
<evidence type="ECO:0000259" key="4">
    <source>
        <dbReference type="Pfam" id="PF10502"/>
    </source>
</evidence>
<comment type="caution">
    <text evidence="3">Lacks conserved residue(s) required for the propagation of feature annotation.</text>
</comment>
<keyword evidence="6" id="KW-1185">Reference proteome</keyword>
<evidence type="ECO:0000256" key="2">
    <source>
        <dbReference type="ARBA" id="ARBA00009370"/>
    </source>
</evidence>
<name>A0ABZ1IB00_9PSEU</name>
<dbReference type="Gene3D" id="2.10.109.10">
    <property type="entry name" value="Umud Fragment, subunit A"/>
    <property type="match status" value="1"/>
</dbReference>
<dbReference type="RefSeq" id="WP_326834001.1">
    <property type="nucleotide sequence ID" value="NZ_CP142149.1"/>
</dbReference>
<comment type="catalytic activity">
    <reaction evidence="3">
        <text>Cleavage of hydrophobic, N-terminal signal or leader sequences from secreted and periplasmic proteins.</text>
        <dbReference type="EC" id="3.4.21.89"/>
    </reaction>
</comment>